<comment type="caution">
    <text evidence="4">The sequence shown here is derived from an EMBL/GenBank/DDBJ whole genome shotgun (WGS) entry which is preliminary data.</text>
</comment>
<proteinExistence type="predicted"/>
<feature type="compositionally biased region" description="Pro residues" evidence="2">
    <location>
        <begin position="310"/>
        <end position="328"/>
    </location>
</feature>
<dbReference type="PANTHER" id="PTHR22963:SF39">
    <property type="entry name" value="DUMPY"/>
    <property type="match status" value="1"/>
</dbReference>
<dbReference type="AlphaFoldDB" id="A0AAV2PXA6"/>
<dbReference type="PROSITE" id="PS50026">
    <property type="entry name" value="EGF_3"/>
    <property type="match status" value="1"/>
</dbReference>
<dbReference type="Proteomes" id="UP001497623">
    <property type="component" value="Unassembled WGS sequence"/>
</dbReference>
<evidence type="ECO:0000313" key="5">
    <source>
        <dbReference type="Proteomes" id="UP001497623"/>
    </source>
</evidence>
<feature type="compositionally biased region" description="Pro residues" evidence="2">
    <location>
        <begin position="350"/>
        <end position="359"/>
    </location>
</feature>
<feature type="domain" description="EGF-like" evidence="3">
    <location>
        <begin position="389"/>
        <end position="427"/>
    </location>
</feature>
<evidence type="ECO:0000313" key="4">
    <source>
        <dbReference type="EMBL" id="CAL4065694.1"/>
    </source>
</evidence>
<gene>
    <name evidence="4" type="ORF">MNOR_LOCUS4983</name>
</gene>
<name>A0AAV2PXA6_MEGNR</name>
<protein>
    <recommendedName>
        <fullName evidence="3">EGF-like domain-containing protein</fullName>
    </recommendedName>
</protein>
<dbReference type="InterPro" id="IPR000742">
    <property type="entry name" value="EGF"/>
</dbReference>
<feature type="compositionally biased region" description="Pro residues" evidence="2">
    <location>
        <begin position="213"/>
        <end position="241"/>
    </location>
</feature>
<feature type="region of interest" description="Disordered" evidence="2">
    <location>
        <begin position="204"/>
        <end position="241"/>
    </location>
</feature>
<evidence type="ECO:0000256" key="2">
    <source>
        <dbReference type="SAM" id="MobiDB-lite"/>
    </source>
</evidence>
<dbReference type="EMBL" id="CAXKWB010001869">
    <property type="protein sequence ID" value="CAL4065694.1"/>
    <property type="molecule type" value="Genomic_DNA"/>
</dbReference>
<evidence type="ECO:0000259" key="3">
    <source>
        <dbReference type="PROSITE" id="PS50026"/>
    </source>
</evidence>
<feature type="non-terminal residue" evidence="4">
    <location>
        <position position="479"/>
    </location>
</feature>
<keyword evidence="1" id="KW-0245">EGF-like domain</keyword>
<feature type="region of interest" description="Disordered" evidence="2">
    <location>
        <begin position="305"/>
        <end position="359"/>
    </location>
</feature>
<organism evidence="4 5">
    <name type="scientific">Meganyctiphanes norvegica</name>
    <name type="common">Northern krill</name>
    <name type="synonym">Thysanopoda norvegica</name>
    <dbReference type="NCBI Taxonomy" id="48144"/>
    <lineage>
        <taxon>Eukaryota</taxon>
        <taxon>Metazoa</taxon>
        <taxon>Ecdysozoa</taxon>
        <taxon>Arthropoda</taxon>
        <taxon>Crustacea</taxon>
        <taxon>Multicrustacea</taxon>
        <taxon>Malacostraca</taxon>
        <taxon>Eumalacostraca</taxon>
        <taxon>Eucarida</taxon>
        <taxon>Euphausiacea</taxon>
        <taxon>Euphausiidae</taxon>
        <taxon>Meganyctiphanes</taxon>
    </lineage>
</organism>
<keyword evidence="5" id="KW-1185">Reference proteome</keyword>
<evidence type="ECO:0000256" key="1">
    <source>
        <dbReference type="PROSITE-ProRule" id="PRU00076"/>
    </source>
</evidence>
<comment type="caution">
    <text evidence="1">Lacks conserved residue(s) required for the propagation of feature annotation.</text>
</comment>
<dbReference type="SMART" id="SM00181">
    <property type="entry name" value="EGF"/>
    <property type="match status" value="4"/>
</dbReference>
<feature type="non-terminal residue" evidence="4">
    <location>
        <position position="1"/>
    </location>
</feature>
<dbReference type="PANTHER" id="PTHR22963">
    <property type="entry name" value="ENDOGLIN-RELATED"/>
    <property type="match status" value="1"/>
</dbReference>
<accession>A0AAV2PXA6</accession>
<reference evidence="4 5" key="1">
    <citation type="submission" date="2024-05" db="EMBL/GenBank/DDBJ databases">
        <authorList>
            <person name="Wallberg A."/>
        </authorList>
    </citation>
    <scope>NUCLEOTIDE SEQUENCE [LARGE SCALE GENOMIC DNA]</scope>
</reference>
<sequence length="479" mass="50203">CESNDECPYDNTCVNRLCLDICHPGICGENADCLTIGNRPSCVCPAGTTGNPTYGCTAINIEKSPLPLSPIGDPTKPINIPVHPIAGQSSTHPPPNAIYPTQNPITTTPRPPIKIIVPPISIACANNDDCTLDNSCINNLCYDVCSLGICGEDADCKIHEHRPICNCPPGTTGDPLIGCMALVSHTTTTLSPLGLTTPSLSNPVSPLAVPSRPGLPPLPEIPSPKPKQPTTPIPPIPPTPGPVPVGCESTDDCPFENSCINRLCMDVCYPGFCGDNADCQTVGHRPVCICPPGTTGNPTIKCSALATERPPAPPVPIGEARPPQPGDPIIPDSITNPPPKSPATSTTPRSPIPTINPPPPPPFIPEIQIACENNDECDMDNSCINMMCLDSCSLNLCGEDTDCQTINHRPVCICPPGTTGDPQVQCTALISEVSTTLKPIADRPPGQPPKEIIPISGPTTVQPYPLTELPVIITSITTK</sequence>